<dbReference type="Proteomes" id="UP001139971">
    <property type="component" value="Unassembled WGS sequence"/>
</dbReference>
<evidence type="ECO:0000256" key="4">
    <source>
        <dbReference type="ARBA" id="ARBA00022801"/>
    </source>
</evidence>
<evidence type="ECO:0000313" key="7">
    <source>
        <dbReference type="EMBL" id="MDC8012510.1"/>
    </source>
</evidence>
<reference evidence="7" key="1">
    <citation type="submission" date="2023-02" db="EMBL/GenBank/DDBJ databases">
        <title>Tahibacter soli sp. nov. isolated from soil.</title>
        <authorList>
            <person name="Baek J.H."/>
            <person name="Lee J.K."/>
            <person name="Choi D.G."/>
            <person name="Jeon C.O."/>
        </authorList>
    </citation>
    <scope>NUCLEOTIDE SEQUENCE</scope>
    <source>
        <strain evidence="7">BL</strain>
    </source>
</reference>
<feature type="domain" description="SbsA Ig-like" evidence="6">
    <location>
        <begin position="293"/>
        <end position="395"/>
    </location>
</feature>
<dbReference type="Pfam" id="PF04231">
    <property type="entry name" value="Endonuclease_1"/>
    <property type="match status" value="1"/>
</dbReference>
<dbReference type="Pfam" id="PF13205">
    <property type="entry name" value="Big_5"/>
    <property type="match status" value="2"/>
</dbReference>
<dbReference type="AlphaFoldDB" id="A0A9X4BGA7"/>
<organism evidence="7 8">
    <name type="scientific">Tahibacter soli</name>
    <dbReference type="NCBI Taxonomy" id="2983605"/>
    <lineage>
        <taxon>Bacteria</taxon>
        <taxon>Pseudomonadati</taxon>
        <taxon>Pseudomonadota</taxon>
        <taxon>Gammaproteobacteria</taxon>
        <taxon>Lysobacterales</taxon>
        <taxon>Rhodanobacteraceae</taxon>
        <taxon>Tahibacter</taxon>
    </lineage>
</organism>
<dbReference type="InterPro" id="IPR032812">
    <property type="entry name" value="SbsA_Ig"/>
</dbReference>
<dbReference type="EMBL" id="JAOVZO020000010">
    <property type="protein sequence ID" value="MDC8012510.1"/>
    <property type="molecule type" value="Genomic_DNA"/>
</dbReference>
<name>A0A9X4BGA7_9GAMM</name>
<evidence type="ECO:0000259" key="6">
    <source>
        <dbReference type="Pfam" id="PF13205"/>
    </source>
</evidence>
<dbReference type="RefSeq" id="WP_272841879.1">
    <property type="nucleotide sequence ID" value="NZ_JAOVZO020000010.1"/>
</dbReference>
<feature type="signal peptide" evidence="5">
    <location>
        <begin position="1"/>
        <end position="21"/>
    </location>
</feature>
<keyword evidence="7" id="KW-0255">Endonuclease</keyword>
<dbReference type="InterPro" id="IPR007346">
    <property type="entry name" value="Endonuclease-I"/>
</dbReference>
<comment type="similarity">
    <text evidence="1">Belongs to the EndA/NucM nuclease family.</text>
</comment>
<keyword evidence="3 5" id="KW-0732">Signal</keyword>
<keyword evidence="4" id="KW-0378">Hydrolase</keyword>
<evidence type="ECO:0000256" key="1">
    <source>
        <dbReference type="ARBA" id="ARBA00006429"/>
    </source>
</evidence>
<accession>A0A9X4BGA7</accession>
<gene>
    <name evidence="7" type="ORF">OD750_008115</name>
</gene>
<evidence type="ECO:0000256" key="3">
    <source>
        <dbReference type="ARBA" id="ARBA00022729"/>
    </source>
</evidence>
<feature type="chain" id="PRO_5040958319" evidence="5">
    <location>
        <begin position="22"/>
        <end position="674"/>
    </location>
</feature>
<evidence type="ECO:0000256" key="2">
    <source>
        <dbReference type="ARBA" id="ARBA00022722"/>
    </source>
</evidence>
<dbReference type="GO" id="GO:0016787">
    <property type="term" value="F:hydrolase activity"/>
    <property type="evidence" value="ECO:0007669"/>
    <property type="project" value="UniProtKB-KW"/>
</dbReference>
<sequence length="674" mass="70734">MSLRTALLAVLLSVFASPAVAVTPVFINELHYDNSGPDTGEAVEIAGPALTNLDGWSVVFYNGTGGTTYGTVPLSGFLANQCDGFGTVVVDATGLQNGAPDGLALVNGGTVVQFLNYEGVFTATNGPAAGLTSTDIGVSENGSAPAGQSLRLAGTGTVAEDFTWQSSATASFGQCNQGQTFVGGVDAPPAVIDLQPAQGATNVAESALIAVQFSEAVTLGPGAVTLVCSSSGNVGLTLTSNPNAARYVYTPAMLFSSAETCTTAVAASLVTDLDGTPDTMAANATSTFTVATDIAPTVADRRPVAGATNVPTLSPLRVFFSEAVTTSTGWLTLNCANTGVHALTITGGPQQYSAQPAPALGGNETCTATVHAALVLDQDGSPNAMSSDASWSFGTGPAIGNYYQNVDPSSATALRASLHSIIKDHTRYPYSSSGTDTWTILEQADEDPNDPYRIVDAYKNVSFAKVTTNRPYNREHIWPKAYGFPDDGATNYPYTDTHMLHLTDNNYNGTRGTKPFGTCSSVCQEYTTVLTNGEGGGSGVYPGNSNWSDGVIWEVWSARKGDLARALLYMDVRYEGGLNGNTNSPEPDLVLTDNLSLIQTTGTNTSGTAYMGLLSVILTWHYMDPPTDRERLRNEIVFGYQHNRNPFVDHPEWADCVFLDLCAADRIFANGFEP</sequence>
<dbReference type="SUPFAM" id="SSF54060">
    <property type="entry name" value="His-Me finger endonucleases"/>
    <property type="match status" value="1"/>
</dbReference>
<keyword evidence="2" id="KW-0540">Nuclease</keyword>
<evidence type="ECO:0000313" key="8">
    <source>
        <dbReference type="Proteomes" id="UP001139971"/>
    </source>
</evidence>
<protein>
    <submittedName>
        <fullName evidence="7">Endonuclease</fullName>
    </submittedName>
</protein>
<proteinExistence type="inferred from homology"/>
<dbReference type="GO" id="GO:0004519">
    <property type="term" value="F:endonuclease activity"/>
    <property type="evidence" value="ECO:0007669"/>
    <property type="project" value="UniProtKB-KW"/>
</dbReference>
<keyword evidence="8" id="KW-1185">Reference proteome</keyword>
<evidence type="ECO:0000256" key="5">
    <source>
        <dbReference type="SAM" id="SignalP"/>
    </source>
</evidence>
<comment type="caution">
    <text evidence="7">The sequence shown here is derived from an EMBL/GenBank/DDBJ whole genome shotgun (WGS) entry which is preliminary data.</text>
</comment>
<dbReference type="PANTHER" id="PTHR33607">
    <property type="entry name" value="ENDONUCLEASE-1"/>
    <property type="match status" value="1"/>
</dbReference>
<dbReference type="InterPro" id="IPR044925">
    <property type="entry name" value="His-Me_finger_sf"/>
</dbReference>
<dbReference type="PANTHER" id="PTHR33607:SF2">
    <property type="entry name" value="ENDONUCLEASE-1"/>
    <property type="match status" value="1"/>
</dbReference>
<feature type="domain" description="SbsA Ig-like" evidence="6">
    <location>
        <begin position="187"/>
        <end position="289"/>
    </location>
</feature>